<evidence type="ECO:0000256" key="1">
    <source>
        <dbReference type="ARBA" id="ARBA00004141"/>
    </source>
</evidence>
<dbReference type="Pfam" id="PF07690">
    <property type="entry name" value="MFS_1"/>
    <property type="match status" value="1"/>
</dbReference>
<keyword evidence="2 5" id="KW-0812">Transmembrane</keyword>
<sequence>MVLSQMNIRKLSLCEIREALQTHSNKNSFLSFFPFCFCFILSDKDDVYFALYRFGRRWTVFAFLTLAGICGCVVGGVQVSDITEKGNLINGFSMTFKLGVATAWAMLQIFTTECYPTVVRNNAYGFHNSAARISSMVAPQIILAGMSISGLVFFLCGGLMFLSALCVVFIPDTSNKNLQDTLKEGLDDSFSSKEQGVKLQTFRKHDSQTKNMLEKYFSVFNSLHERRLNAGSDAESHHLVMLFFIILTLSYVGYVLLTSFPYLQSHYSPNTLTLQKQSTRGQPSALFLSKNQIKKSSVDTRDHT</sequence>
<evidence type="ECO:0000256" key="3">
    <source>
        <dbReference type="ARBA" id="ARBA00022989"/>
    </source>
</evidence>
<name>A0ABQ9F4I5_TEGGR</name>
<evidence type="ECO:0008006" key="8">
    <source>
        <dbReference type="Google" id="ProtNLM"/>
    </source>
</evidence>
<reference evidence="6 7" key="1">
    <citation type="submission" date="2022-12" db="EMBL/GenBank/DDBJ databases">
        <title>Chromosome-level genome of Tegillarca granosa.</title>
        <authorList>
            <person name="Kim J."/>
        </authorList>
    </citation>
    <scope>NUCLEOTIDE SEQUENCE [LARGE SCALE GENOMIC DNA]</scope>
    <source>
        <strain evidence="6">Teg-2019</strain>
        <tissue evidence="6">Adductor muscle</tissue>
    </source>
</reference>
<dbReference type="InterPro" id="IPR011701">
    <property type="entry name" value="MFS"/>
</dbReference>
<evidence type="ECO:0000256" key="4">
    <source>
        <dbReference type="ARBA" id="ARBA00023136"/>
    </source>
</evidence>
<evidence type="ECO:0000313" key="6">
    <source>
        <dbReference type="EMBL" id="KAJ8310513.1"/>
    </source>
</evidence>
<keyword evidence="7" id="KW-1185">Reference proteome</keyword>
<dbReference type="EMBL" id="JARBDR010000640">
    <property type="protein sequence ID" value="KAJ8310513.1"/>
    <property type="molecule type" value="Genomic_DNA"/>
</dbReference>
<comment type="caution">
    <text evidence="6">The sequence shown here is derived from an EMBL/GenBank/DDBJ whole genome shotgun (WGS) entry which is preliminary data.</text>
</comment>
<feature type="transmembrane region" description="Helical" evidence="5">
    <location>
        <begin position="141"/>
        <end position="170"/>
    </location>
</feature>
<dbReference type="InterPro" id="IPR036259">
    <property type="entry name" value="MFS_trans_sf"/>
</dbReference>
<keyword evidence="3 5" id="KW-1133">Transmembrane helix</keyword>
<feature type="transmembrane region" description="Helical" evidence="5">
    <location>
        <begin position="238"/>
        <end position="257"/>
    </location>
</feature>
<keyword evidence="4 5" id="KW-0472">Membrane</keyword>
<dbReference type="SUPFAM" id="SSF103473">
    <property type="entry name" value="MFS general substrate transporter"/>
    <property type="match status" value="1"/>
</dbReference>
<dbReference type="Proteomes" id="UP001217089">
    <property type="component" value="Unassembled WGS sequence"/>
</dbReference>
<evidence type="ECO:0000256" key="2">
    <source>
        <dbReference type="ARBA" id="ARBA00022692"/>
    </source>
</evidence>
<dbReference type="Gene3D" id="1.20.1250.20">
    <property type="entry name" value="MFS general substrate transporter like domains"/>
    <property type="match status" value="1"/>
</dbReference>
<evidence type="ECO:0000256" key="5">
    <source>
        <dbReference type="SAM" id="Phobius"/>
    </source>
</evidence>
<protein>
    <recommendedName>
        <fullName evidence="8">Major facilitator superfamily (MFS) profile domain-containing protein</fullName>
    </recommendedName>
</protein>
<organism evidence="6 7">
    <name type="scientific">Tegillarca granosa</name>
    <name type="common">Malaysian cockle</name>
    <name type="synonym">Anadara granosa</name>
    <dbReference type="NCBI Taxonomy" id="220873"/>
    <lineage>
        <taxon>Eukaryota</taxon>
        <taxon>Metazoa</taxon>
        <taxon>Spiralia</taxon>
        <taxon>Lophotrochozoa</taxon>
        <taxon>Mollusca</taxon>
        <taxon>Bivalvia</taxon>
        <taxon>Autobranchia</taxon>
        <taxon>Pteriomorphia</taxon>
        <taxon>Arcoida</taxon>
        <taxon>Arcoidea</taxon>
        <taxon>Arcidae</taxon>
        <taxon>Tegillarca</taxon>
    </lineage>
</organism>
<accession>A0ABQ9F4I5</accession>
<proteinExistence type="predicted"/>
<gene>
    <name evidence="6" type="ORF">KUTeg_012378</name>
</gene>
<evidence type="ECO:0000313" key="7">
    <source>
        <dbReference type="Proteomes" id="UP001217089"/>
    </source>
</evidence>
<comment type="subcellular location">
    <subcellularLocation>
        <location evidence="1">Membrane</location>
        <topology evidence="1">Multi-pass membrane protein</topology>
    </subcellularLocation>
</comment>
<dbReference type="PANTHER" id="PTHR24064">
    <property type="entry name" value="SOLUTE CARRIER FAMILY 22 MEMBER"/>
    <property type="match status" value="1"/>
</dbReference>
<feature type="transmembrane region" description="Helical" evidence="5">
    <location>
        <begin position="58"/>
        <end position="79"/>
    </location>
</feature>